<sequence length="64" mass="7002">MGPAQWPVPIKPPEEQMTAITPAHPLTSRLVTTEGQLRALIGEPAALTCAKISDRLDAMTRLFY</sequence>
<accession>A0ABU8V991</accession>
<proteinExistence type="predicted"/>
<gene>
    <name evidence="1" type="ORF">WKW77_04005</name>
</gene>
<name>A0ABU8V991_9BURK</name>
<keyword evidence="2" id="KW-1185">Reference proteome</keyword>
<evidence type="ECO:0000313" key="1">
    <source>
        <dbReference type="EMBL" id="MEJ8810216.1"/>
    </source>
</evidence>
<comment type="caution">
    <text evidence="1">The sequence shown here is derived from an EMBL/GenBank/DDBJ whole genome shotgun (WGS) entry which is preliminary data.</text>
</comment>
<protein>
    <submittedName>
        <fullName evidence="1">Uncharacterized protein</fullName>
    </submittedName>
</protein>
<organism evidence="1 2">
    <name type="scientific">Variovorax ureilyticus</name>
    <dbReference type="NCBI Taxonomy" id="1836198"/>
    <lineage>
        <taxon>Bacteria</taxon>
        <taxon>Pseudomonadati</taxon>
        <taxon>Pseudomonadota</taxon>
        <taxon>Betaproteobacteria</taxon>
        <taxon>Burkholderiales</taxon>
        <taxon>Comamonadaceae</taxon>
        <taxon>Variovorax</taxon>
    </lineage>
</organism>
<dbReference type="RefSeq" id="WP_340355511.1">
    <property type="nucleotide sequence ID" value="NZ_JBBKZU010000001.1"/>
</dbReference>
<dbReference type="Proteomes" id="UP001365846">
    <property type="component" value="Unassembled WGS sequence"/>
</dbReference>
<reference evidence="1 2" key="1">
    <citation type="submission" date="2024-03" db="EMBL/GenBank/DDBJ databases">
        <title>Novel species of the genus Variovorax.</title>
        <authorList>
            <person name="Liu Q."/>
            <person name="Xin Y.-H."/>
        </authorList>
    </citation>
    <scope>NUCLEOTIDE SEQUENCE [LARGE SCALE GENOMIC DNA]</scope>
    <source>
        <strain evidence="1 2">KACC 18899</strain>
    </source>
</reference>
<dbReference type="EMBL" id="JBBKZU010000001">
    <property type="protein sequence ID" value="MEJ8810216.1"/>
    <property type="molecule type" value="Genomic_DNA"/>
</dbReference>
<evidence type="ECO:0000313" key="2">
    <source>
        <dbReference type="Proteomes" id="UP001365846"/>
    </source>
</evidence>